<accession>A0A5B8VCB1</accession>
<dbReference type="OrthoDB" id="674820at2"/>
<reference evidence="1 2" key="1">
    <citation type="journal article" date="2016" name="Int. J. Syst. Evol. Microbiol.">
        <title>Panacibacter ginsenosidivorans gen. nov., sp. nov., with ginsenoside converting activity isolated from soil of a ginseng field.</title>
        <authorList>
            <person name="Siddiqi M.Z."/>
            <person name="Muhammad Shafi S."/>
            <person name="Choi K.D."/>
            <person name="Im W.T."/>
        </authorList>
    </citation>
    <scope>NUCLEOTIDE SEQUENCE [LARGE SCALE GENOMIC DNA]</scope>
    <source>
        <strain evidence="1 2">Gsoil1550</strain>
    </source>
</reference>
<dbReference type="Proteomes" id="UP000321533">
    <property type="component" value="Chromosome"/>
</dbReference>
<dbReference type="RefSeq" id="WP_147189725.1">
    <property type="nucleotide sequence ID" value="NZ_CP042435.1"/>
</dbReference>
<dbReference type="KEGG" id="pgin:FRZ67_11630"/>
<protein>
    <submittedName>
        <fullName evidence="1">Uncharacterized protein</fullName>
    </submittedName>
</protein>
<keyword evidence="2" id="KW-1185">Reference proteome</keyword>
<organism evidence="1 2">
    <name type="scientific">Panacibacter ginsenosidivorans</name>
    <dbReference type="NCBI Taxonomy" id="1813871"/>
    <lineage>
        <taxon>Bacteria</taxon>
        <taxon>Pseudomonadati</taxon>
        <taxon>Bacteroidota</taxon>
        <taxon>Chitinophagia</taxon>
        <taxon>Chitinophagales</taxon>
        <taxon>Chitinophagaceae</taxon>
        <taxon>Panacibacter</taxon>
    </lineage>
</organism>
<name>A0A5B8VCB1_9BACT</name>
<proteinExistence type="predicted"/>
<dbReference type="AlphaFoldDB" id="A0A5B8VCB1"/>
<evidence type="ECO:0000313" key="1">
    <source>
        <dbReference type="EMBL" id="QEC67918.1"/>
    </source>
</evidence>
<sequence length="114" mass="12564">MSENSIQHSISLQQAIDMTTLYRANRPAAFPICETFEKSSVLALLSHVDAAYLRVYYGMKASGEVDAILVVANSENEDILSESDTNEIDSTETLILEDGFRCPQYCPPSSPLNT</sequence>
<gene>
    <name evidence="1" type="ORF">FRZ67_11630</name>
</gene>
<dbReference type="EMBL" id="CP042435">
    <property type="protein sequence ID" value="QEC67918.1"/>
    <property type="molecule type" value="Genomic_DNA"/>
</dbReference>
<evidence type="ECO:0000313" key="2">
    <source>
        <dbReference type="Proteomes" id="UP000321533"/>
    </source>
</evidence>